<dbReference type="NCBIfam" id="TIGR00254">
    <property type="entry name" value="GGDEF"/>
    <property type="match status" value="1"/>
</dbReference>
<evidence type="ECO:0000259" key="1">
    <source>
        <dbReference type="PROSITE" id="PS50112"/>
    </source>
</evidence>
<dbReference type="GO" id="GO:0003824">
    <property type="term" value="F:catalytic activity"/>
    <property type="evidence" value="ECO:0007669"/>
    <property type="project" value="UniProtKB-ARBA"/>
</dbReference>
<accession>A0AA42CMA9</accession>
<dbReference type="PROSITE" id="PS50883">
    <property type="entry name" value="EAL"/>
    <property type="match status" value="1"/>
</dbReference>
<dbReference type="NCBIfam" id="TIGR00229">
    <property type="entry name" value="sensory_box"/>
    <property type="match status" value="1"/>
</dbReference>
<dbReference type="Proteomes" id="UP001165667">
    <property type="component" value="Unassembled WGS sequence"/>
</dbReference>
<dbReference type="PANTHER" id="PTHR44757:SF2">
    <property type="entry name" value="BIOFILM ARCHITECTURE MAINTENANCE PROTEIN MBAA"/>
    <property type="match status" value="1"/>
</dbReference>
<dbReference type="SUPFAM" id="SSF55073">
    <property type="entry name" value="Nucleotide cyclase"/>
    <property type="match status" value="1"/>
</dbReference>
<dbReference type="InterPro" id="IPR035919">
    <property type="entry name" value="EAL_sf"/>
</dbReference>
<dbReference type="PROSITE" id="PS50112">
    <property type="entry name" value="PAS"/>
    <property type="match status" value="1"/>
</dbReference>
<dbReference type="Gene3D" id="3.20.20.450">
    <property type="entry name" value="EAL domain"/>
    <property type="match status" value="1"/>
</dbReference>
<feature type="domain" description="PAS" evidence="1">
    <location>
        <begin position="6"/>
        <end position="76"/>
    </location>
</feature>
<dbReference type="InterPro" id="IPR001633">
    <property type="entry name" value="EAL_dom"/>
</dbReference>
<dbReference type="InterPro" id="IPR035965">
    <property type="entry name" value="PAS-like_dom_sf"/>
</dbReference>
<proteinExistence type="predicted"/>
<name>A0AA42CMA9_9HYPH</name>
<evidence type="ECO:0000259" key="3">
    <source>
        <dbReference type="PROSITE" id="PS50887"/>
    </source>
</evidence>
<dbReference type="PROSITE" id="PS50887">
    <property type="entry name" value="GGDEF"/>
    <property type="match status" value="1"/>
</dbReference>
<dbReference type="AlphaFoldDB" id="A0AA42CMA9"/>
<dbReference type="Pfam" id="PF00990">
    <property type="entry name" value="GGDEF"/>
    <property type="match status" value="1"/>
</dbReference>
<sequence length="560" mass="61511">MQFPGSLADLQALVDVIPNPVVVKDRANRIVLLNKPACEFLGRSSEILLSNRDEDLFPADQVKGFHEADDRVFQSGVMDEREEQVTNGLGATRHVITRKQLVVLNGVSHLVAVVSDVTAYREAEAHSRYLASHDVLTGLPNRSFFKECMEQVFSTGSSRCALLYIDLDRFKEVNDSHGHPIGDELIIQFAQRLTGVVRASDTVARLGGDEFSIVLTNLVEGSSIETVCQRILAAASQVFILSGVHVRVTASIGVALTQHGPVEQIEMQRRADVALYQAKDDGRGCWCIYTDELDRRFKHRRSTEADLRDALADGTGIEVYYQPLVVIQSGEVIGFEALARWRHPTRGMVMPQDFIPVAEASGLITALGERVLRNACLDAAHWDPPLRLSVNVSPLQFVQGDLVGVIERALEDSGLDATRLELEITEGVLIDDANGTLALLKRIQALGVKVVLDDFGTGFSSLGYLRHFPFDKVKIDRSFITDMIGSCEAIAIVKAVIFLGKSLGMEIVAEGVETSGQFDLLLDLGCTQAQGYLISRPMPIQHFKGPILRDEGTRHPFLAG</sequence>
<dbReference type="Gene3D" id="3.30.70.270">
    <property type="match status" value="1"/>
</dbReference>
<gene>
    <name evidence="4" type="ORF">M8523_31075</name>
</gene>
<dbReference type="Gene3D" id="3.30.450.20">
    <property type="entry name" value="PAS domain"/>
    <property type="match status" value="1"/>
</dbReference>
<comment type="caution">
    <text evidence="4">The sequence shown here is derived from an EMBL/GenBank/DDBJ whole genome shotgun (WGS) entry which is preliminary data.</text>
</comment>
<dbReference type="InterPro" id="IPR052155">
    <property type="entry name" value="Biofilm_reg_signaling"/>
</dbReference>
<dbReference type="SMART" id="SM00091">
    <property type="entry name" value="PAS"/>
    <property type="match status" value="1"/>
</dbReference>
<feature type="domain" description="EAL" evidence="2">
    <location>
        <begin position="300"/>
        <end position="551"/>
    </location>
</feature>
<evidence type="ECO:0000313" key="5">
    <source>
        <dbReference type="Proteomes" id="UP001165667"/>
    </source>
</evidence>
<dbReference type="SUPFAM" id="SSF141868">
    <property type="entry name" value="EAL domain-like"/>
    <property type="match status" value="1"/>
</dbReference>
<reference evidence="4" key="1">
    <citation type="submission" date="2022-05" db="EMBL/GenBank/DDBJ databases">
        <authorList>
            <person name="Pankratov T."/>
        </authorList>
    </citation>
    <scope>NUCLEOTIDE SEQUENCE</scope>
    <source>
        <strain evidence="4">BP6-180914</strain>
    </source>
</reference>
<dbReference type="SMART" id="SM00267">
    <property type="entry name" value="GGDEF"/>
    <property type="match status" value="1"/>
</dbReference>
<evidence type="ECO:0000259" key="2">
    <source>
        <dbReference type="PROSITE" id="PS50883"/>
    </source>
</evidence>
<protein>
    <submittedName>
        <fullName evidence="4">EAL domain-containing protein</fullName>
    </submittedName>
</protein>
<dbReference type="SUPFAM" id="SSF55785">
    <property type="entry name" value="PYP-like sensor domain (PAS domain)"/>
    <property type="match status" value="1"/>
</dbReference>
<dbReference type="CDD" id="cd00130">
    <property type="entry name" value="PAS"/>
    <property type="match status" value="1"/>
</dbReference>
<dbReference type="InterPro" id="IPR013656">
    <property type="entry name" value="PAS_4"/>
</dbReference>
<dbReference type="InterPro" id="IPR043128">
    <property type="entry name" value="Rev_trsase/Diguanyl_cyclase"/>
</dbReference>
<dbReference type="SMART" id="SM00052">
    <property type="entry name" value="EAL"/>
    <property type="match status" value="1"/>
</dbReference>
<dbReference type="CDD" id="cd01949">
    <property type="entry name" value="GGDEF"/>
    <property type="match status" value="1"/>
</dbReference>
<dbReference type="InterPro" id="IPR000014">
    <property type="entry name" value="PAS"/>
</dbReference>
<dbReference type="InterPro" id="IPR000160">
    <property type="entry name" value="GGDEF_dom"/>
</dbReference>
<organism evidence="4 5">
    <name type="scientific">Lichenifustis flavocetrariae</name>
    <dbReference type="NCBI Taxonomy" id="2949735"/>
    <lineage>
        <taxon>Bacteria</taxon>
        <taxon>Pseudomonadati</taxon>
        <taxon>Pseudomonadota</taxon>
        <taxon>Alphaproteobacteria</taxon>
        <taxon>Hyphomicrobiales</taxon>
        <taxon>Lichenihabitantaceae</taxon>
        <taxon>Lichenifustis</taxon>
    </lineage>
</organism>
<dbReference type="Pfam" id="PF08448">
    <property type="entry name" value="PAS_4"/>
    <property type="match status" value="1"/>
</dbReference>
<dbReference type="RefSeq" id="WP_282588737.1">
    <property type="nucleotide sequence ID" value="NZ_JAMOIM010000047.1"/>
</dbReference>
<dbReference type="InterPro" id="IPR029787">
    <property type="entry name" value="Nucleotide_cyclase"/>
</dbReference>
<evidence type="ECO:0000313" key="4">
    <source>
        <dbReference type="EMBL" id="MCW6512363.1"/>
    </source>
</evidence>
<keyword evidence="5" id="KW-1185">Reference proteome</keyword>
<dbReference type="EMBL" id="JAMOIM010000047">
    <property type="protein sequence ID" value="MCW6512363.1"/>
    <property type="molecule type" value="Genomic_DNA"/>
</dbReference>
<dbReference type="PANTHER" id="PTHR44757">
    <property type="entry name" value="DIGUANYLATE CYCLASE DGCP"/>
    <property type="match status" value="1"/>
</dbReference>
<dbReference type="FunFam" id="3.30.70.270:FF:000001">
    <property type="entry name" value="Diguanylate cyclase domain protein"/>
    <property type="match status" value="1"/>
</dbReference>
<dbReference type="CDD" id="cd01948">
    <property type="entry name" value="EAL"/>
    <property type="match status" value="1"/>
</dbReference>
<dbReference type="Pfam" id="PF00563">
    <property type="entry name" value="EAL"/>
    <property type="match status" value="1"/>
</dbReference>
<feature type="domain" description="GGDEF" evidence="3">
    <location>
        <begin position="158"/>
        <end position="291"/>
    </location>
</feature>